<dbReference type="SUPFAM" id="SSF57625">
    <property type="entry name" value="Invertebrate chitin-binding proteins"/>
    <property type="match status" value="1"/>
</dbReference>
<dbReference type="RefSeq" id="XP_052122527.1">
    <property type="nucleotide sequence ID" value="XM_052266567.1"/>
</dbReference>
<dbReference type="Gene3D" id="2.170.140.10">
    <property type="entry name" value="Chitin binding domain"/>
    <property type="match status" value="2"/>
</dbReference>
<dbReference type="Pfam" id="PF01607">
    <property type="entry name" value="CBM_14"/>
    <property type="match status" value="1"/>
</dbReference>
<dbReference type="OrthoDB" id="6020543at2759"/>
<evidence type="ECO:0000313" key="2">
    <source>
        <dbReference type="Proteomes" id="UP000504606"/>
    </source>
</evidence>
<dbReference type="Proteomes" id="UP000504606">
    <property type="component" value="Unplaced"/>
</dbReference>
<dbReference type="GeneID" id="127749232"/>
<dbReference type="PROSITE" id="PS50940">
    <property type="entry name" value="CHIT_BIND_II"/>
    <property type="match status" value="1"/>
</dbReference>
<dbReference type="GO" id="GO:0005576">
    <property type="term" value="C:extracellular region"/>
    <property type="evidence" value="ECO:0007669"/>
    <property type="project" value="InterPro"/>
</dbReference>
<gene>
    <name evidence="3" type="primary">LOC127749232</name>
</gene>
<accession>A0A9C6U2M2</accession>
<reference evidence="3" key="1">
    <citation type="submission" date="2025-08" db="UniProtKB">
        <authorList>
            <consortium name="RefSeq"/>
        </authorList>
    </citation>
    <scope>IDENTIFICATION</scope>
    <source>
        <tissue evidence="3">Whole organism</tissue>
    </source>
</reference>
<dbReference type="AlphaFoldDB" id="A0A9C6U2M2"/>
<feature type="domain" description="Chitin-binding type-2" evidence="1">
    <location>
        <begin position="150"/>
        <end position="208"/>
    </location>
</feature>
<dbReference type="KEGG" id="foc:127749232"/>
<dbReference type="InterPro" id="IPR002557">
    <property type="entry name" value="Chitin-bd_dom"/>
</dbReference>
<dbReference type="GO" id="GO:0008061">
    <property type="term" value="F:chitin binding"/>
    <property type="evidence" value="ECO:0007669"/>
    <property type="project" value="InterPro"/>
</dbReference>
<proteinExistence type="predicted"/>
<evidence type="ECO:0000259" key="1">
    <source>
        <dbReference type="PROSITE" id="PS50940"/>
    </source>
</evidence>
<organism evidence="2 3">
    <name type="scientific">Frankliniella occidentalis</name>
    <name type="common">Western flower thrips</name>
    <name type="synonym">Euthrips occidentalis</name>
    <dbReference type="NCBI Taxonomy" id="133901"/>
    <lineage>
        <taxon>Eukaryota</taxon>
        <taxon>Metazoa</taxon>
        <taxon>Ecdysozoa</taxon>
        <taxon>Arthropoda</taxon>
        <taxon>Hexapoda</taxon>
        <taxon>Insecta</taxon>
        <taxon>Pterygota</taxon>
        <taxon>Neoptera</taxon>
        <taxon>Paraneoptera</taxon>
        <taxon>Thysanoptera</taxon>
        <taxon>Terebrantia</taxon>
        <taxon>Thripoidea</taxon>
        <taxon>Thripidae</taxon>
        <taxon>Frankliniella</taxon>
    </lineage>
</organism>
<sequence>MRHSGAGCLSADLSGQKDLLSLYKGAARPRQHQFAEAALPTMKTAVILVVLVAAICRLGEAVRGPRTPAELLRMSRYPNLLGGPTPNDAVCLNTTRSCADCTHVNLCAYVGGHWSYLQTSSCPDSAPFCKDGQCIKEDTAGCNLPPVSSDFRCYPGFDGYYPSPNDCAKYYVCSNSVAYVYNCQQDHIYSQARGMCVRKDTDPEACFTFPCTPGEVSYHLYRPDQAIYGVCTDMGVSVSRCPTANYRIDPENPFSPCTAYCSKQGRIPDIDDPRKYYDCNLVPLNRRTPDCTRCSAPGTLTDPVPQYCPPNTVFSALLQRCVEPNQPIP</sequence>
<keyword evidence="2" id="KW-1185">Reference proteome</keyword>
<protein>
    <submittedName>
        <fullName evidence="3">Uncharacterized protein LOC127749232</fullName>
    </submittedName>
</protein>
<evidence type="ECO:0000313" key="3">
    <source>
        <dbReference type="RefSeq" id="XP_052122527.1"/>
    </source>
</evidence>
<name>A0A9C6U2M2_FRAOC</name>
<dbReference type="SMART" id="SM00494">
    <property type="entry name" value="ChtBD2"/>
    <property type="match status" value="2"/>
</dbReference>
<dbReference type="InterPro" id="IPR036508">
    <property type="entry name" value="Chitin-bd_dom_sf"/>
</dbReference>